<evidence type="ECO:0000256" key="1">
    <source>
        <dbReference type="SAM" id="MobiDB-lite"/>
    </source>
</evidence>
<accession>A0A166REY2</accession>
<keyword evidence="2" id="KW-1133">Transmembrane helix</keyword>
<organism evidence="4 5">
    <name type="scientific">Athelia psychrophila</name>
    <dbReference type="NCBI Taxonomy" id="1759441"/>
    <lineage>
        <taxon>Eukaryota</taxon>
        <taxon>Fungi</taxon>
        <taxon>Dikarya</taxon>
        <taxon>Basidiomycota</taxon>
        <taxon>Agaricomycotina</taxon>
        <taxon>Agaricomycetes</taxon>
        <taxon>Agaricomycetidae</taxon>
        <taxon>Atheliales</taxon>
        <taxon>Atheliaceae</taxon>
        <taxon>Athelia</taxon>
    </lineage>
</organism>
<keyword evidence="2" id="KW-0812">Transmembrane</keyword>
<keyword evidence="5" id="KW-1185">Reference proteome</keyword>
<feature type="domain" description="DUF6589" evidence="3">
    <location>
        <begin position="246"/>
        <end position="359"/>
    </location>
</feature>
<reference evidence="4 5" key="1">
    <citation type="journal article" date="2016" name="Mol. Biol. Evol.">
        <title>Comparative Genomics of Early-Diverging Mushroom-Forming Fungi Provides Insights into the Origins of Lignocellulose Decay Capabilities.</title>
        <authorList>
            <person name="Nagy L.G."/>
            <person name="Riley R."/>
            <person name="Tritt A."/>
            <person name="Adam C."/>
            <person name="Daum C."/>
            <person name="Floudas D."/>
            <person name="Sun H."/>
            <person name="Yadav J.S."/>
            <person name="Pangilinan J."/>
            <person name="Larsson K.H."/>
            <person name="Matsuura K."/>
            <person name="Barry K."/>
            <person name="Labutti K."/>
            <person name="Kuo R."/>
            <person name="Ohm R.A."/>
            <person name="Bhattacharya S.S."/>
            <person name="Shirouzu T."/>
            <person name="Yoshinaga Y."/>
            <person name="Martin F.M."/>
            <person name="Grigoriev I.V."/>
            <person name="Hibbett D.S."/>
        </authorList>
    </citation>
    <scope>NUCLEOTIDE SEQUENCE [LARGE SCALE GENOMIC DNA]</scope>
    <source>
        <strain evidence="4 5">CBS 109695</strain>
    </source>
</reference>
<dbReference type="STRING" id="436010.A0A166REY2"/>
<dbReference type="Proteomes" id="UP000076532">
    <property type="component" value="Unassembled WGS sequence"/>
</dbReference>
<dbReference type="AlphaFoldDB" id="A0A166REY2"/>
<evidence type="ECO:0000256" key="2">
    <source>
        <dbReference type="SAM" id="Phobius"/>
    </source>
</evidence>
<protein>
    <recommendedName>
        <fullName evidence="3">DUF6589 domain-containing protein</fullName>
    </recommendedName>
</protein>
<sequence length="463" mass="51768">MHNHPHSKPKQSRTGPRNPRDPRPMAKWAIQEWATQLMEKVVNKESGVMASIIGGLHLPSTDEKAPTFLRILIAAVIPAKKRKREGAVPASFTDHFNKPAAGGTGGNRRDPFIIAVVMMMVFAARNIQVVVFKQIIGLFLFGNSCSFAVYALLNRLGLSTSYTTVGKLLRVLTIASQATIQELAPIRAFLVIYDNINRMRRAWDPDLGQKDTVLNGTAATIVELEDCDVEKALDPKILKAATDRGDRKNLNIRDLTDQVDWDRLHQVFGTHVVKFLVDEIPSLARHRNFVNNRYKTTHSSHPMRPGRKSKIHPLQTSDINEGTTEGQKDVIDDILLRQMKLTKEEIAKVLLILGGDQSTRVISTHWGPETGDAMADLSTFRAANELLNRKVKKSKRPDYYPAQGLVFDTLKLEVLDCWKVLLDVTDLEAHFAQESACSDIEDLLRQAGQISQRYLSARSAQAA</sequence>
<dbReference type="InterPro" id="IPR046496">
    <property type="entry name" value="DUF6589"/>
</dbReference>
<feature type="region of interest" description="Disordered" evidence="1">
    <location>
        <begin position="1"/>
        <end position="24"/>
    </location>
</feature>
<feature type="compositionally biased region" description="Basic residues" evidence="1">
    <location>
        <begin position="1"/>
        <end position="11"/>
    </location>
</feature>
<evidence type="ECO:0000313" key="5">
    <source>
        <dbReference type="Proteomes" id="UP000076532"/>
    </source>
</evidence>
<gene>
    <name evidence="4" type="ORF">FIBSPDRAFT_729625</name>
</gene>
<proteinExistence type="predicted"/>
<evidence type="ECO:0000313" key="4">
    <source>
        <dbReference type="EMBL" id="KZP28198.1"/>
    </source>
</evidence>
<feature type="non-terminal residue" evidence="4">
    <location>
        <position position="463"/>
    </location>
</feature>
<dbReference type="OrthoDB" id="3256296at2759"/>
<keyword evidence="2" id="KW-0472">Membrane</keyword>
<dbReference type="EMBL" id="KV417505">
    <property type="protein sequence ID" value="KZP28198.1"/>
    <property type="molecule type" value="Genomic_DNA"/>
</dbReference>
<name>A0A166REY2_9AGAM</name>
<feature type="region of interest" description="Disordered" evidence="1">
    <location>
        <begin position="295"/>
        <end position="324"/>
    </location>
</feature>
<feature type="compositionally biased region" description="Polar residues" evidence="1">
    <location>
        <begin position="314"/>
        <end position="324"/>
    </location>
</feature>
<evidence type="ECO:0000259" key="3">
    <source>
        <dbReference type="Pfam" id="PF20231"/>
    </source>
</evidence>
<dbReference type="Pfam" id="PF20231">
    <property type="entry name" value="DUF6589"/>
    <property type="match status" value="1"/>
</dbReference>
<feature type="transmembrane region" description="Helical" evidence="2">
    <location>
        <begin position="135"/>
        <end position="153"/>
    </location>
</feature>